<evidence type="ECO:0000313" key="4">
    <source>
        <dbReference type="EMBL" id="APT91806.1"/>
    </source>
</evidence>
<dbReference type="PANTHER" id="PTHR35004:SF7">
    <property type="entry name" value="INTEGRASE PROTEIN"/>
    <property type="match status" value="1"/>
</dbReference>
<dbReference type="EMBL" id="CP009249">
    <property type="protein sequence ID" value="APT93478.1"/>
    <property type="molecule type" value="Genomic_DNA"/>
</dbReference>
<dbReference type="PANTHER" id="PTHR35004">
    <property type="entry name" value="TRANSPOSASE RV3428C-RELATED"/>
    <property type="match status" value="1"/>
</dbReference>
<keyword evidence="8" id="KW-1185">Reference proteome</keyword>
<evidence type="ECO:0000313" key="6">
    <source>
        <dbReference type="EMBL" id="APT92664.1"/>
    </source>
</evidence>
<dbReference type="Gene3D" id="3.30.420.10">
    <property type="entry name" value="Ribonuclease H-like superfamily/Ribonuclease H"/>
    <property type="match status" value="1"/>
</dbReference>
<dbReference type="RefSeq" id="WP_075732289.1">
    <property type="nucleotide sequence ID" value="NZ_CP009249.1"/>
</dbReference>
<dbReference type="Gene3D" id="1.10.10.60">
    <property type="entry name" value="Homeodomain-like"/>
    <property type="match status" value="1"/>
</dbReference>
<dbReference type="InterPro" id="IPR001584">
    <property type="entry name" value="Integrase_cat-core"/>
</dbReference>
<dbReference type="STRING" id="161895.CPHO_00450"/>
<feature type="domain" description="Integrase catalytic" evidence="2">
    <location>
        <begin position="123"/>
        <end position="317"/>
    </location>
</feature>
<dbReference type="InterPro" id="IPR012337">
    <property type="entry name" value="RNaseH-like_sf"/>
</dbReference>
<dbReference type="Proteomes" id="UP000185491">
    <property type="component" value="Chromosome"/>
</dbReference>
<evidence type="ECO:0000313" key="5">
    <source>
        <dbReference type="EMBL" id="APT92136.1"/>
    </source>
</evidence>
<dbReference type="EMBL" id="CP009249">
    <property type="protein sequence ID" value="APT91650.1"/>
    <property type="molecule type" value="Genomic_DNA"/>
</dbReference>
<dbReference type="GO" id="GO:0003676">
    <property type="term" value="F:nucleic acid binding"/>
    <property type="evidence" value="ECO:0007669"/>
    <property type="project" value="InterPro"/>
</dbReference>
<dbReference type="EMBL" id="CP009249">
    <property type="protein sequence ID" value="APT92136.1"/>
    <property type="molecule type" value="Genomic_DNA"/>
</dbReference>
<evidence type="ECO:0000313" key="3">
    <source>
        <dbReference type="EMBL" id="APT91650.1"/>
    </source>
</evidence>
<name>A0A1L7D0Y1_9CORY</name>
<dbReference type="KEGG" id="cpho:CPHO_06900"/>
<dbReference type="EMBL" id="CP009249">
    <property type="protein sequence ID" value="APT92664.1"/>
    <property type="molecule type" value="Genomic_DNA"/>
</dbReference>
<dbReference type="KEGG" id="cpho:CPHO_11915"/>
<dbReference type="OrthoDB" id="2065409at2"/>
<dbReference type="KEGG" id="cpho:CPHO_01500"/>
<sequence length="502" mass="56255">MTLTTPEIQNIRLLADVEGYSCREIAVTTGRSRNTVKKYLDQEDFSPSPPKATPKPGSKVLDQSLQEVIVSWLEDDLRRSKKQRHTAKRIFDRLCQEHGYAHSYSPVSRFVKAWRNEHRDRSQGFAPRVAQEGTIEVDFGQAKVVIAGEEVTAHMLIVSFPYSNMRFGQLFLGETAECVVDGLINVCDYIGGVPREMVFDNATGIGRRFGEVIKTSDLFGKFCTHYRTTVRFCNPRSGHEKGNVENAVGFLRRNLLVPYPAGPNLKELNDEFFARSVEFGNKLHYRHKKPIIELFDADKAVLLELPSTPFQAVSFRSCTPNKAGVASIDSNLYMVGSSFARRKLTAQLSSEEVTFLDEKYNPVVVLPRSFGTNPDIIYSPASLLAHLSRKPGAWNQSMLRNDVPEQLKQWLDKATADKRAEAFSALDKVQDTTSFSAAVTAATRMVSQPTITEEVTVINRHNLDMLARRIHEGKPIPESTANLAAYDVFTSRKTPTNTEGIS</sequence>
<feature type="region of interest" description="Disordered" evidence="1">
    <location>
        <begin position="39"/>
        <end position="58"/>
    </location>
</feature>
<dbReference type="SUPFAM" id="SSF46689">
    <property type="entry name" value="Homeodomain-like"/>
    <property type="match status" value="1"/>
</dbReference>
<dbReference type="InterPro" id="IPR036397">
    <property type="entry name" value="RNaseH_sf"/>
</dbReference>
<organism evidence="4 8">
    <name type="scientific">Corynebacterium phocae</name>
    <dbReference type="NCBI Taxonomy" id="161895"/>
    <lineage>
        <taxon>Bacteria</taxon>
        <taxon>Bacillati</taxon>
        <taxon>Actinomycetota</taxon>
        <taxon>Actinomycetes</taxon>
        <taxon>Mycobacteriales</taxon>
        <taxon>Corynebacteriaceae</taxon>
        <taxon>Corynebacterium</taxon>
    </lineage>
</organism>
<evidence type="ECO:0000256" key="1">
    <source>
        <dbReference type="SAM" id="MobiDB-lite"/>
    </source>
</evidence>
<dbReference type="AlphaFoldDB" id="A0A1L7D0Y1"/>
<accession>A0A1L7D0Y1</accession>
<proteinExistence type="predicted"/>
<dbReference type="GO" id="GO:0015074">
    <property type="term" value="P:DNA integration"/>
    <property type="evidence" value="ECO:0007669"/>
    <property type="project" value="InterPro"/>
</dbReference>
<dbReference type="NCBIfam" id="NF033546">
    <property type="entry name" value="transpos_IS21"/>
    <property type="match status" value="1"/>
</dbReference>
<dbReference type="KEGG" id="cpho:CPHO_03680"/>
<dbReference type="EMBL" id="CP009249">
    <property type="protein sequence ID" value="APT91806.1"/>
    <property type="molecule type" value="Genomic_DNA"/>
</dbReference>
<protein>
    <recommendedName>
        <fullName evidence="2">Integrase catalytic domain-containing protein</fullName>
    </recommendedName>
</protein>
<reference evidence="4 8" key="1">
    <citation type="submission" date="2014-08" db="EMBL/GenBank/DDBJ databases">
        <title>Complete genome sequence of Corynebacterium phocae M408/89/1(T)(=DSM 44612(T)), isolated from the common seal (Phoca vitulina).</title>
        <authorList>
            <person name="Ruckert C."/>
            <person name="Albersmeier A."/>
            <person name="Winkler A."/>
            <person name="Kalinowski J."/>
        </authorList>
    </citation>
    <scope>NUCLEOTIDE SEQUENCE [LARGE SCALE GENOMIC DNA]</scope>
    <source>
        <strain evidence="4 8">M408/89/1</strain>
    </source>
</reference>
<gene>
    <name evidence="3" type="ORF">CPHO_00450</name>
    <name evidence="4" type="ORF">CPHO_01500</name>
    <name evidence="5" type="ORF">CPHO_03680</name>
    <name evidence="6" type="ORF">CPHO_06900</name>
    <name evidence="7" type="ORF">CPHO_11915</name>
</gene>
<dbReference type="PROSITE" id="PS50994">
    <property type="entry name" value="INTEGRASE"/>
    <property type="match status" value="1"/>
</dbReference>
<dbReference type="KEGG" id="cpho:CPHO_00450"/>
<dbReference type="InterPro" id="IPR009057">
    <property type="entry name" value="Homeodomain-like_sf"/>
</dbReference>
<evidence type="ECO:0000313" key="8">
    <source>
        <dbReference type="Proteomes" id="UP000185491"/>
    </source>
</evidence>
<dbReference type="SUPFAM" id="SSF53098">
    <property type="entry name" value="Ribonuclease H-like"/>
    <property type="match status" value="1"/>
</dbReference>
<evidence type="ECO:0000313" key="7">
    <source>
        <dbReference type="EMBL" id="APT93478.1"/>
    </source>
</evidence>
<evidence type="ECO:0000259" key="2">
    <source>
        <dbReference type="PROSITE" id="PS50994"/>
    </source>
</evidence>